<dbReference type="GO" id="GO:0005524">
    <property type="term" value="F:ATP binding"/>
    <property type="evidence" value="ECO:0007669"/>
    <property type="project" value="UniProtKB-KW"/>
</dbReference>
<dbReference type="EMBL" id="QXML01000006">
    <property type="protein sequence ID" value="RIW14654.1"/>
    <property type="molecule type" value="Genomic_DNA"/>
</dbReference>
<keyword evidence="2" id="KW-0067">ATP-binding</keyword>
<dbReference type="Gene3D" id="3.30.950.30">
    <property type="entry name" value="Schlafen, AAA domain"/>
    <property type="match status" value="1"/>
</dbReference>
<sequence length="144" mass="16343">MKPTKFDQDFVNKLIKQKEGKTLDFKQKINSKEKIAKTLGALANTEGGFILVGLSDKKKITGIDPEEERYMIESANEEFCVPRVSIAVKEIKVRNEKYPMFSDEEEISLLLVIVKKSEGPIIFCKSSNGEMKAYKRVHDQTLAV</sequence>
<feature type="domain" description="Schlafen AlbA-2" evidence="1">
    <location>
        <begin position="19"/>
        <end position="141"/>
    </location>
</feature>
<proteinExistence type="predicted"/>
<dbReference type="PANTHER" id="PTHR30595:SF6">
    <property type="entry name" value="SCHLAFEN ALBA-2 DOMAIN-CONTAINING PROTEIN"/>
    <property type="match status" value="1"/>
</dbReference>
<gene>
    <name evidence="2" type="ORF">D0X99_13675</name>
</gene>
<comment type="caution">
    <text evidence="2">The sequence shown here is derived from an EMBL/GenBank/DDBJ whole genome shotgun (WGS) entry which is preliminary data.</text>
</comment>
<dbReference type="Pfam" id="PF04326">
    <property type="entry name" value="SLFN_AlbA_2"/>
    <property type="match status" value="1"/>
</dbReference>
<name>A0A418PQT0_9BACT</name>
<dbReference type="Proteomes" id="UP000283522">
    <property type="component" value="Unassembled WGS sequence"/>
</dbReference>
<keyword evidence="2" id="KW-0547">Nucleotide-binding</keyword>
<evidence type="ECO:0000313" key="2">
    <source>
        <dbReference type="EMBL" id="RIW14654.1"/>
    </source>
</evidence>
<evidence type="ECO:0000259" key="1">
    <source>
        <dbReference type="Pfam" id="PF04326"/>
    </source>
</evidence>
<dbReference type="AlphaFoldDB" id="A0A418PQT0"/>
<accession>A0A418PQT0</accession>
<organism evidence="2 3">
    <name type="scientific">Algoriphagus lacus</name>
    <dbReference type="NCBI Taxonomy" id="2056311"/>
    <lineage>
        <taxon>Bacteria</taxon>
        <taxon>Pseudomonadati</taxon>
        <taxon>Bacteroidota</taxon>
        <taxon>Cytophagia</taxon>
        <taxon>Cytophagales</taxon>
        <taxon>Cyclobacteriaceae</taxon>
        <taxon>Algoriphagus</taxon>
    </lineage>
</organism>
<dbReference type="PANTHER" id="PTHR30595">
    <property type="entry name" value="GLPR-RELATED TRANSCRIPTIONAL REPRESSOR"/>
    <property type="match status" value="1"/>
</dbReference>
<evidence type="ECO:0000313" key="3">
    <source>
        <dbReference type="Proteomes" id="UP000283522"/>
    </source>
</evidence>
<dbReference type="OrthoDB" id="9810282at2"/>
<dbReference type="InterPro" id="IPR038461">
    <property type="entry name" value="Schlafen_AlbA_2_dom_sf"/>
</dbReference>
<protein>
    <submittedName>
        <fullName evidence="2">ATP-binding protein</fullName>
    </submittedName>
</protein>
<dbReference type="InterPro" id="IPR007421">
    <property type="entry name" value="Schlafen_AlbA_2_dom"/>
</dbReference>
<keyword evidence="3" id="KW-1185">Reference proteome</keyword>
<reference evidence="2 3" key="1">
    <citation type="submission" date="2018-09" db="EMBL/GenBank/DDBJ databases">
        <authorList>
            <person name="Wang X."/>
            <person name="Du Z."/>
        </authorList>
    </citation>
    <scope>NUCLEOTIDE SEQUENCE [LARGE SCALE GENOMIC DNA]</scope>
    <source>
        <strain evidence="2 3">N3</strain>
    </source>
</reference>